<name>A0A7T1GW41_9VIRU</name>
<keyword evidence="3" id="KW-0548">Nucleotidyltransferase</keyword>
<evidence type="ECO:0000256" key="1">
    <source>
        <dbReference type="ARBA" id="ARBA00022484"/>
    </source>
</evidence>
<dbReference type="GO" id="GO:0003968">
    <property type="term" value="F:RNA-directed RNA polymerase activity"/>
    <property type="evidence" value="ECO:0007669"/>
    <property type="project" value="UniProtKB-KW"/>
</dbReference>
<reference evidence="4" key="1">
    <citation type="submission" date="2020-07" db="EMBL/GenBank/DDBJ databases">
        <authorList>
            <person name="Guo L."/>
            <person name="Lu X."/>
            <person name="Guo D."/>
        </authorList>
    </citation>
    <scope>NUCLEOTIDE SEQUENCE</scope>
    <source>
        <strain evidence="4">Czetp-7</strain>
    </source>
</reference>
<evidence type="ECO:0000256" key="3">
    <source>
        <dbReference type="ARBA" id="ARBA00022695"/>
    </source>
</evidence>
<evidence type="ECO:0000256" key="2">
    <source>
        <dbReference type="ARBA" id="ARBA00022679"/>
    </source>
</evidence>
<sequence length="957" mass="109085">MGWVLHTIGFSSLHDVATALKQVSLDARRVAIGASKHYSYPLSKKLFPLPSTNRVNRRLAFAGQVSHVGRALPPGDSLVIKKALEEHMHNLTVDDPTGAAYQQWHNHHNPPLPESFKRLISLKKPNFCVYHLWPKPSASLQSKRHEGGLARDYHEIMSPFADFPAQDEYQLQARFGQYKPSEPDWEGAPDLSWLPRLPFRIREHHQIDRNLVRTINDRIDHLGRRSADGLNVTNNNELTGTGSWVLSVTDRLRLETMLRLLVDAKNAGYIPIVKRETVPERGYKARIVTKSPGILNIAGTHIRKTCMTALRKMGPIAAVLEGDHRKAIERITQGGRPTGGIVVSTDLKNATDLVCNQCIRSLYQRLCQIWGLSDLYREVGELILGQHAIYEPQTTGWHLEPHNVDMPVEHNDTLNKRECIYNPLDLCQQFYRAYPGAATKALHLHTQGIFVRDEEVRVTKRGILMGEPLTWFMLNVSHILAVHTGAESWIKAHEHEKNNHWTPYIRNINQTFSLCGDDLIAYWPVDFESHYRTAMTRLGYQFNDKKHFLSPTGGVFTEVLFKLKGTIGRPDVTVKTTDDVTIPRTEITRLPYSDIVTLRNHPTDVNLKIYRRTTIQQHKKWKWHSVDFIPAIPLKGMTQTSDKDGNSMALTIGHTSKEQAAHLPKVIQARMIRILNKTYQPVVTLFRRRGVLPEAPQSLGGLGLWFSPSTSKTRCKGHRRAIALLAYGGNEWCDPTFLSRLYTESHIAPSNLDLIEGLSKSMISLIYTTYRLYAIDNARTYPDLPHGIRSYFEARPMTPEEMEEKGELAAKCTPPVGQLRIIEKKIGVANDRRKLHSTQSVTNRINMEYAKQLIMMDGVAQILQRSPTRLHNLTSLLRKRFRRMIEAWPAAKPVTNLVKAEKRLEEIKSNTVSIPTQLNYIPPSPTHESIPCFFHTEAFSRCLYTNLAWNELMRVID</sequence>
<keyword evidence="1" id="KW-0696">RNA-directed RNA polymerase</keyword>
<accession>A0A7T1GW41</accession>
<evidence type="ECO:0008006" key="5">
    <source>
        <dbReference type="Google" id="ProtNLM"/>
    </source>
</evidence>
<organism evidence="4">
    <name type="scientific">Praha narna-like virus 2</name>
    <dbReference type="NCBI Taxonomy" id="2789505"/>
    <lineage>
        <taxon>Viruses</taxon>
        <taxon>Riboviria</taxon>
        <taxon>Orthornavirae</taxon>
        <taxon>Lenarviricota</taxon>
        <taxon>Amabiliviricetes</taxon>
        <taxon>Wolframvirales</taxon>
        <taxon>Narnaviridae</taxon>
    </lineage>
</organism>
<proteinExistence type="predicted"/>
<evidence type="ECO:0000313" key="4">
    <source>
        <dbReference type="EMBL" id="QPN36958.1"/>
    </source>
</evidence>
<dbReference type="EMBL" id="MT757501">
    <property type="protein sequence ID" value="QPN36958.1"/>
    <property type="molecule type" value="Genomic_RNA"/>
</dbReference>
<dbReference type="InterPro" id="IPR043502">
    <property type="entry name" value="DNA/RNA_pol_sf"/>
</dbReference>
<keyword evidence="2" id="KW-0808">Transferase</keyword>
<dbReference type="SUPFAM" id="SSF56672">
    <property type="entry name" value="DNA/RNA polymerases"/>
    <property type="match status" value="1"/>
</dbReference>
<protein>
    <recommendedName>
        <fullName evidence="5">RNA-dependent RNA polymerase</fullName>
    </recommendedName>
</protein>